<dbReference type="InterPro" id="IPR054188">
    <property type="entry name" value="DUF6893"/>
</dbReference>
<evidence type="ECO:0000313" key="2">
    <source>
        <dbReference type="Proteomes" id="UP000028488"/>
    </source>
</evidence>
<sequence length="39" mass="4196">MKILGEMTTAALALVAVAGVAVAVIAIPDIRRYLRIRKM</sequence>
<organism evidence="1 2">
    <name type="scientific">Rhodococcus opacus</name>
    <name type="common">Nocardia opaca</name>
    <dbReference type="NCBI Taxonomy" id="37919"/>
    <lineage>
        <taxon>Bacteria</taxon>
        <taxon>Bacillati</taxon>
        <taxon>Actinomycetota</taxon>
        <taxon>Actinomycetes</taxon>
        <taxon>Mycobacteriales</taxon>
        <taxon>Nocardiaceae</taxon>
        <taxon>Rhodococcus</taxon>
    </lineage>
</organism>
<dbReference type="RefSeq" id="WP_016884051.1">
    <property type="nucleotide sequence ID" value="NZ_CP008947.1"/>
</dbReference>
<proteinExistence type="predicted"/>
<dbReference type="GeneID" id="96768241"/>
<accession>A0A076EMM2</accession>
<dbReference type="Proteomes" id="UP000028488">
    <property type="component" value="Chromosome"/>
</dbReference>
<dbReference type="EMBL" id="CP008947">
    <property type="protein sequence ID" value="AII06462.1"/>
    <property type="molecule type" value="Genomic_DNA"/>
</dbReference>
<dbReference type="AlphaFoldDB" id="A0A076EMM2"/>
<name>A0A076EMM2_RHOOP</name>
<protein>
    <submittedName>
        <fullName evidence="1">Membrane protein</fullName>
    </submittedName>
</protein>
<evidence type="ECO:0000313" key="1">
    <source>
        <dbReference type="EMBL" id="AII06462.1"/>
    </source>
</evidence>
<gene>
    <name evidence="1" type="ORF">EP51_18305</name>
</gene>
<dbReference type="Pfam" id="PF21833">
    <property type="entry name" value="DUF6893"/>
    <property type="match status" value="1"/>
</dbReference>
<reference evidence="1 2" key="1">
    <citation type="submission" date="2014-07" db="EMBL/GenBank/DDBJ databases">
        <title>Genome Sequence of Rhodococcus opacus Strain R7, a Biodegrader of Mono- and Polycyclic Aromatic Hydrocarbons.</title>
        <authorList>
            <person name="Di Gennaro P."/>
            <person name="Zampolli J."/>
            <person name="Presti I."/>
            <person name="Cappelletti M."/>
            <person name="D'Ursi P."/>
            <person name="Orro A."/>
            <person name="Mezzelani A."/>
            <person name="Milanesi L."/>
        </authorList>
    </citation>
    <scope>NUCLEOTIDE SEQUENCE [LARGE SCALE GENOMIC DNA]</scope>
    <source>
        <strain evidence="1 2">R7</strain>
    </source>
</reference>